<keyword evidence="1" id="KW-1133">Transmembrane helix</keyword>
<protein>
    <submittedName>
        <fullName evidence="2">Uncharacterized protein</fullName>
    </submittedName>
</protein>
<reference evidence="2 3" key="1">
    <citation type="submission" date="2017-02" db="EMBL/GenBank/DDBJ databases">
        <title>Bacillus pseudomycoides isolate FSL K6-0042.</title>
        <authorList>
            <person name="Kovac J."/>
        </authorList>
    </citation>
    <scope>NUCLEOTIDE SEQUENCE [LARGE SCALE GENOMIC DNA]</scope>
    <source>
        <strain evidence="2 3">FSL K6-0042</strain>
    </source>
</reference>
<evidence type="ECO:0000313" key="3">
    <source>
        <dbReference type="Proteomes" id="UP000195321"/>
    </source>
</evidence>
<organism evidence="2 3">
    <name type="scientific">Bacillus pseudomycoides</name>
    <dbReference type="NCBI Taxonomy" id="64104"/>
    <lineage>
        <taxon>Bacteria</taxon>
        <taxon>Bacillati</taxon>
        <taxon>Bacillota</taxon>
        <taxon>Bacilli</taxon>
        <taxon>Bacillales</taxon>
        <taxon>Bacillaceae</taxon>
        <taxon>Bacillus</taxon>
        <taxon>Bacillus cereus group</taxon>
    </lineage>
</organism>
<dbReference type="RefSeq" id="WP_088094221.1">
    <property type="nucleotide sequence ID" value="NZ_JBALMA010000327.1"/>
</dbReference>
<accession>A0A1Y3MDY4</accession>
<evidence type="ECO:0000256" key="1">
    <source>
        <dbReference type="SAM" id="Phobius"/>
    </source>
</evidence>
<feature type="transmembrane region" description="Helical" evidence="1">
    <location>
        <begin position="20"/>
        <end position="40"/>
    </location>
</feature>
<dbReference type="AlphaFoldDB" id="A0A1Y3MDY4"/>
<feature type="transmembrane region" description="Helical" evidence="1">
    <location>
        <begin position="132"/>
        <end position="153"/>
    </location>
</feature>
<keyword evidence="1" id="KW-0472">Membrane</keyword>
<dbReference type="Proteomes" id="UP000195321">
    <property type="component" value="Unassembled WGS sequence"/>
</dbReference>
<name>A0A1Y3MDY4_9BACI</name>
<evidence type="ECO:0000313" key="2">
    <source>
        <dbReference type="EMBL" id="OUM47974.1"/>
    </source>
</evidence>
<proteinExistence type="predicted"/>
<feature type="transmembrane region" description="Helical" evidence="1">
    <location>
        <begin position="165"/>
        <end position="183"/>
    </location>
</feature>
<keyword evidence="1" id="KW-0812">Transmembrane</keyword>
<feature type="transmembrane region" description="Helical" evidence="1">
    <location>
        <begin position="60"/>
        <end position="80"/>
    </location>
</feature>
<feature type="transmembrane region" description="Helical" evidence="1">
    <location>
        <begin position="100"/>
        <end position="120"/>
    </location>
</feature>
<sequence length="268" mass="30712">MFDGLTIETIGKFSPAFTTIITTLLIPAVLYSFNQVLIAATTKEIDKLYLNKAAQVKLNFWNVVLSTLLGAFLYLFAAVFFNFGVYDNLNKTWSNSEKVWYIGGTLIISVILLFVLYFLFLFSLHKNKRFNIVLKVLIFLQTISSVIIFSYLITTQIFRKWNYEMIPSIILLILIFACIQTTMNNLTRNKKPSQYIINIVAEEKLESLIHGYALDEKRTVCFVEGIKPDEVFYVCDFSSKVFVKHTKKSEEHVTANQTTPIATNSTTL</sequence>
<comment type="caution">
    <text evidence="2">The sequence shown here is derived from an EMBL/GenBank/DDBJ whole genome shotgun (WGS) entry which is preliminary data.</text>
</comment>
<dbReference type="EMBL" id="MWPX01000017">
    <property type="protein sequence ID" value="OUM47974.1"/>
    <property type="molecule type" value="Genomic_DNA"/>
</dbReference>
<gene>
    <name evidence="2" type="ORF">BW425_15880</name>
</gene>